<dbReference type="AlphaFoldDB" id="A0A1Y3LV47"/>
<dbReference type="EMBL" id="NFSB01000029">
    <property type="protein sequence ID" value="OUM39202.1"/>
    <property type="molecule type" value="Genomic_DNA"/>
</dbReference>
<comment type="caution">
    <text evidence="1">The sequence shown here is derived from an EMBL/GenBank/DDBJ whole genome shotgun (WGS) entry which is preliminary data.</text>
</comment>
<dbReference type="InterPro" id="IPR013321">
    <property type="entry name" value="Arc_rbn_hlx_hlx"/>
</dbReference>
<dbReference type="Proteomes" id="UP000196082">
    <property type="component" value="Unassembled WGS sequence"/>
</dbReference>
<dbReference type="Pfam" id="PF03090">
    <property type="entry name" value="Replicase"/>
    <property type="match status" value="1"/>
</dbReference>
<dbReference type="GO" id="GO:0006355">
    <property type="term" value="P:regulation of DNA-templated transcription"/>
    <property type="evidence" value="ECO:0007669"/>
    <property type="project" value="InterPro"/>
</dbReference>
<dbReference type="Gene3D" id="1.10.1220.10">
    <property type="entry name" value="Met repressor-like"/>
    <property type="match status" value="2"/>
</dbReference>
<sequence>MNNAQLRLENTLEQYKSKLPPKPYHTNDYYFGKKIGALDLALKSNHIQPNSLTHKYFIILDLDSDMSVLDWADKGLPAPHLIVRNLDNGRSHMTYILKTSVKNDVTGFQKPIKYFSDVEHGLAVRIGADMNYNGLLTKNPFKSSAYKVLSYESTPYDLDYLNEFVDKDLVKKQRDEKKKKKIEDGFASGRNCTLFEKLRLWAYANWHRCHQTELRSNILEQAMLFNTFECQLGTREVETIANSVYRFITRHFSIERLNELKSDRAKQSRKKSSANLIYVDGKPWEEEGIPKRTYYYRKENNVDAERPVEAQDKPWEKMNMSRRTYYRKKSQGLIEVGTF</sequence>
<proteinExistence type="predicted"/>
<organism evidence="1 2">
    <name type="scientific">Pseudomonas putida</name>
    <name type="common">Arthrobacter siderocapsulatus</name>
    <dbReference type="NCBI Taxonomy" id="303"/>
    <lineage>
        <taxon>Bacteria</taxon>
        <taxon>Pseudomonadati</taxon>
        <taxon>Pseudomonadota</taxon>
        <taxon>Gammaproteobacteria</taxon>
        <taxon>Pseudomonadales</taxon>
        <taxon>Pseudomonadaceae</taxon>
        <taxon>Pseudomonas</taxon>
    </lineage>
</organism>
<reference evidence="1 2" key="1">
    <citation type="submission" date="2017-05" db="EMBL/GenBank/DDBJ databases">
        <title>Whole genome sequence of Pseudomonas putida isolate 1312 commercialized as a biostimulant.</title>
        <authorList>
            <person name="Crovadore J."/>
            <person name="Blanc P."/>
            <person name="Chablais R."/>
            <person name="Cochard B."/>
            <person name="Grizard D."/>
            <person name="Lefort F."/>
        </authorList>
    </citation>
    <scope>NUCLEOTIDE SEQUENCE [LARGE SCALE GENOMIC DNA]</scope>
    <source>
        <strain evidence="1 2">1312</strain>
    </source>
</reference>
<accession>A0A1Y3LV47</accession>
<dbReference type="RefSeq" id="WP_086974138.1">
    <property type="nucleotide sequence ID" value="NZ_NFSB01000029.1"/>
</dbReference>
<dbReference type="Gene3D" id="1.10.340.50">
    <property type="match status" value="1"/>
</dbReference>
<dbReference type="InterPro" id="IPR004322">
    <property type="entry name" value="Plasmid_replicase_bac"/>
</dbReference>
<gene>
    <name evidence="1" type="ORF">B8W72_00265</name>
</gene>
<evidence type="ECO:0000313" key="2">
    <source>
        <dbReference type="Proteomes" id="UP000196082"/>
    </source>
</evidence>
<protein>
    <submittedName>
        <fullName evidence="1">Uncharacterized protein</fullName>
    </submittedName>
</protein>
<name>A0A1Y3LV47_PSEPU</name>
<evidence type="ECO:0000313" key="1">
    <source>
        <dbReference type="EMBL" id="OUM39202.1"/>
    </source>
</evidence>